<accession>A0A3S3SUP2</accession>
<evidence type="ECO:0000256" key="1">
    <source>
        <dbReference type="SAM" id="MobiDB-lite"/>
    </source>
</evidence>
<comment type="caution">
    <text evidence="2">The sequence shown here is derived from an EMBL/GenBank/DDBJ whole genome shotgun (WGS) entry which is preliminary data.</text>
</comment>
<gene>
    <name evidence="2" type="ORF">VU00_10123</name>
</gene>
<proteinExistence type="predicted"/>
<dbReference type="EMBL" id="MTKR01000012">
    <property type="protein sequence ID" value="RWX50860.1"/>
    <property type="molecule type" value="Genomic_DNA"/>
</dbReference>
<sequence>MMDLVGGEGIKETDPVVPPLGSEPDEISEKCFARLSTGT</sequence>
<protein>
    <submittedName>
        <fullName evidence="2">Uncharacterized protein</fullName>
    </submittedName>
</protein>
<evidence type="ECO:0000313" key="2">
    <source>
        <dbReference type="EMBL" id="RWX50860.1"/>
    </source>
</evidence>
<feature type="region of interest" description="Disordered" evidence="1">
    <location>
        <begin position="1"/>
        <end position="29"/>
    </location>
</feature>
<evidence type="ECO:0000313" key="3">
    <source>
        <dbReference type="Proteomes" id="UP000287615"/>
    </source>
</evidence>
<reference evidence="2 3" key="1">
    <citation type="submission" date="2017-01" db="EMBL/GenBank/DDBJ databases">
        <title>The cable genome- insights into the physiology and evolution of filamentous bacteria capable of sulfide oxidation via long distance electron transfer.</title>
        <authorList>
            <person name="Schreiber L."/>
            <person name="Bjerg J.T."/>
            <person name="Boggild A."/>
            <person name="Van De Vossenberg J."/>
            <person name="Meysman F."/>
            <person name="Nielsen L.P."/>
            <person name="Schramm A."/>
            <person name="Kjeldsen K.U."/>
        </authorList>
    </citation>
    <scope>NUCLEOTIDE SEQUENCE [LARGE SCALE GENOMIC DNA]</scope>
    <source>
        <strain evidence="2">A3</strain>
    </source>
</reference>
<organism evidence="2 3">
    <name type="scientific">Candidatus Electrothrix marina</name>
    <dbReference type="NCBI Taxonomy" id="1859130"/>
    <lineage>
        <taxon>Bacteria</taxon>
        <taxon>Pseudomonadati</taxon>
        <taxon>Thermodesulfobacteriota</taxon>
        <taxon>Desulfobulbia</taxon>
        <taxon>Desulfobulbales</taxon>
        <taxon>Desulfobulbaceae</taxon>
        <taxon>Candidatus Electrothrix</taxon>
    </lineage>
</organism>
<dbReference type="AlphaFoldDB" id="A0A3S3SUP2"/>
<dbReference type="Proteomes" id="UP000287615">
    <property type="component" value="Unassembled WGS sequence"/>
</dbReference>
<name>A0A3S3SUP2_9BACT</name>